<feature type="region of interest" description="Disordered" evidence="1">
    <location>
        <begin position="15"/>
        <end position="43"/>
    </location>
</feature>
<protein>
    <submittedName>
        <fullName evidence="2">Uncharacterized protein</fullName>
    </submittedName>
</protein>
<proteinExistence type="predicted"/>
<sequence>METCAVSKLEHWKELPVGKEPSSNNQEISEEHPHQVFKEEEIKESEDKREIKVELASVKIENINSKPKERNLKGISTSRKKDGNTFNQISQTINSDHCKNLEDIRIKSLIKLLSPIKLLKSLSKGICRNNWKSSIKPIMTTWNLTTKARNLSSKHNKLALDSLK</sequence>
<dbReference type="EMBL" id="AVOT02010079">
    <property type="protein sequence ID" value="MBW0489448.1"/>
    <property type="molecule type" value="Genomic_DNA"/>
</dbReference>
<evidence type="ECO:0000313" key="2">
    <source>
        <dbReference type="EMBL" id="MBW0489448.1"/>
    </source>
</evidence>
<keyword evidence="3" id="KW-1185">Reference proteome</keyword>
<gene>
    <name evidence="2" type="ORF">O181_029163</name>
</gene>
<feature type="compositionally biased region" description="Basic and acidic residues" evidence="1">
    <location>
        <begin position="29"/>
        <end position="43"/>
    </location>
</feature>
<evidence type="ECO:0000313" key="3">
    <source>
        <dbReference type="Proteomes" id="UP000765509"/>
    </source>
</evidence>
<organism evidence="2 3">
    <name type="scientific">Austropuccinia psidii MF-1</name>
    <dbReference type="NCBI Taxonomy" id="1389203"/>
    <lineage>
        <taxon>Eukaryota</taxon>
        <taxon>Fungi</taxon>
        <taxon>Dikarya</taxon>
        <taxon>Basidiomycota</taxon>
        <taxon>Pucciniomycotina</taxon>
        <taxon>Pucciniomycetes</taxon>
        <taxon>Pucciniales</taxon>
        <taxon>Sphaerophragmiaceae</taxon>
        <taxon>Austropuccinia</taxon>
    </lineage>
</organism>
<name>A0A9Q3CV76_9BASI</name>
<dbReference type="AlphaFoldDB" id="A0A9Q3CV76"/>
<comment type="caution">
    <text evidence="2">The sequence shown here is derived from an EMBL/GenBank/DDBJ whole genome shotgun (WGS) entry which is preliminary data.</text>
</comment>
<accession>A0A9Q3CV76</accession>
<dbReference type="Proteomes" id="UP000765509">
    <property type="component" value="Unassembled WGS sequence"/>
</dbReference>
<evidence type="ECO:0000256" key="1">
    <source>
        <dbReference type="SAM" id="MobiDB-lite"/>
    </source>
</evidence>
<reference evidence="2" key="1">
    <citation type="submission" date="2021-03" db="EMBL/GenBank/DDBJ databases">
        <title>Draft genome sequence of rust myrtle Austropuccinia psidii MF-1, a brazilian biotype.</title>
        <authorList>
            <person name="Quecine M.C."/>
            <person name="Pachon D.M.R."/>
            <person name="Bonatelli M.L."/>
            <person name="Correr F.H."/>
            <person name="Franceschini L.M."/>
            <person name="Leite T.F."/>
            <person name="Margarido G.R.A."/>
            <person name="Almeida C.A."/>
            <person name="Ferrarezi J.A."/>
            <person name="Labate C.A."/>
        </authorList>
    </citation>
    <scope>NUCLEOTIDE SEQUENCE</scope>
    <source>
        <strain evidence="2">MF-1</strain>
    </source>
</reference>